<gene>
    <name evidence="9" type="ORF">FYJ83_00920</name>
</gene>
<comment type="similarity">
    <text evidence="2">Belongs to the FliH family.</text>
</comment>
<organism evidence="9 10">
    <name type="scientific">Tissierella pigra</name>
    <dbReference type="NCBI Taxonomy" id="2607614"/>
    <lineage>
        <taxon>Bacteria</taxon>
        <taxon>Bacillati</taxon>
        <taxon>Bacillota</taxon>
        <taxon>Tissierellia</taxon>
        <taxon>Tissierellales</taxon>
        <taxon>Tissierellaceae</taxon>
        <taxon>Tissierella</taxon>
    </lineage>
</organism>
<evidence type="ECO:0000259" key="8">
    <source>
        <dbReference type="Pfam" id="PF02108"/>
    </source>
</evidence>
<comment type="function">
    <text evidence="1">Needed for flagellar regrowth and assembly.</text>
</comment>
<feature type="domain" description="Flagellar assembly protein FliH/Type III secretion system HrpE" evidence="8">
    <location>
        <begin position="120"/>
        <end position="245"/>
    </location>
</feature>
<dbReference type="EMBL" id="VUNQ01000001">
    <property type="protein sequence ID" value="MSU00026.1"/>
    <property type="molecule type" value="Genomic_DNA"/>
</dbReference>
<comment type="caution">
    <text evidence="9">The sequence shown here is derived from an EMBL/GenBank/DDBJ whole genome shotgun (WGS) entry which is preliminary data.</text>
</comment>
<proteinExistence type="inferred from homology"/>
<sequence length="257" mass="29497">MSNIIKSFRVIQTESKRIIDDTKAEDESRKAIEQIFEEEKEKAEKEYKIIVDKAKEKAAKIVEDAEEQKESIIEEAYIKAKEILDEHKEIGYKEGHELGYKKGHEKGYEEGKVKSDELIKEALNIKESYISTRNNLLKELEEDIVELVISIYEKVINKKTEEDDELIVSLVLNGISNLDLTDKLTIVVSKEDYNILEIAKEEILAKASMITELDIKYDISLKKGDCILETSKGNIDASLKNQLEEVKELLTTILNNE</sequence>
<evidence type="ECO:0000256" key="7">
    <source>
        <dbReference type="SAM" id="Coils"/>
    </source>
</evidence>
<evidence type="ECO:0000256" key="3">
    <source>
        <dbReference type="ARBA" id="ARBA00022448"/>
    </source>
</evidence>
<accession>A0A6N7XE47</accession>
<dbReference type="InterPro" id="IPR051472">
    <property type="entry name" value="T3SS_Stator/FliH"/>
</dbReference>
<evidence type="ECO:0000256" key="6">
    <source>
        <dbReference type="ARBA" id="ARBA00023225"/>
    </source>
</evidence>
<feature type="coiled-coil region" evidence="7">
    <location>
        <begin position="33"/>
        <end position="75"/>
    </location>
</feature>
<evidence type="ECO:0000256" key="2">
    <source>
        <dbReference type="ARBA" id="ARBA00006602"/>
    </source>
</evidence>
<dbReference type="GO" id="GO:0005829">
    <property type="term" value="C:cytosol"/>
    <property type="evidence" value="ECO:0007669"/>
    <property type="project" value="TreeGrafter"/>
</dbReference>
<name>A0A6N7XE47_9FIRM</name>
<keyword evidence="10" id="KW-1185">Reference proteome</keyword>
<evidence type="ECO:0000256" key="4">
    <source>
        <dbReference type="ARBA" id="ARBA00022795"/>
    </source>
</evidence>
<dbReference type="PANTHER" id="PTHR34982">
    <property type="entry name" value="YOP PROTEINS TRANSLOCATION PROTEIN L"/>
    <property type="match status" value="1"/>
</dbReference>
<evidence type="ECO:0000256" key="5">
    <source>
        <dbReference type="ARBA" id="ARBA00022927"/>
    </source>
</evidence>
<dbReference type="GO" id="GO:0044781">
    <property type="term" value="P:bacterial-type flagellum organization"/>
    <property type="evidence" value="ECO:0007669"/>
    <property type="project" value="UniProtKB-KW"/>
</dbReference>
<evidence type="ECO:0000313" key="9">
    <source>
        <dbReference type="EMBL" id="MSU00026.1"/>
    </source>
</evidence>
<reference evidence="9 10" key="1">
    <citation type="submission" date="2019-09" db="EMBL/GenBank/DDBJ databases">
        <title>In-depth cultivation of the pig gut microbiome towards novel bacterial diversity and tailored functional studies.</title>
        <authorList>
            <person name="Wylensek D."/>
            <person name="Hitch T.C.A."/>
            <person name="Clavel T."/>
        </authorList>
    </citation>
    <scope>NUCLEOTIDE SEQUENCE [LARGE SCALE GENOMIC DNA]</scope>
    <source>
        <strain evidence="9 10">WCA3-693-APC-4?</strain>
    </source>
</reference>
<keyword evidence="5" id="KW-0653">Protein transport</keyword>
<dbReference type="Proteomes" id="UP000469523">
    <property type="component" value="Unassembled WGS sequence"/>
</dbReference>
<keyword evidence="3" id="KW-0813">Transport</keyword>
<keyword evidence="4" id="KW-1005">Bacterial flagellum biogenesis</keyword>
<dbReference type="PANTHER" id="PTHR34982:SF1">
    <property type="entry name" value="FLAGELLAR ASSEMBLY PROTEIN FLIH"/>
    <property type="match status" value="1"/>
</dbReference>
<dbReference type="GO" id="GO:0015031">
    <property type="term" value="P:protein transport"/>
    <property type="evidence" value="ECO:0007669"/>
    <property type="project" value="UniProtKB-KW"/>
</dbReference>
<dbReference type="InterPro" id="IPR018035">
    <property type="entry name" value="Flagellar_FliH/T3SS_HrpE"/>
</dbReference>
<dbReference type="AlphaFoldDB" id="A0A6N7XE47"/>
<dbReference type="Pfam" id="PF02108">
    <property type="entry name" value="FliH"/>
    <property type="match status" value="1"/>
</dbReference>
<keyword evidence="7" id="KW-0175">Coiled coil</keyword>
<keyword evidence="6" id="KW-1006">Bacterial flagellum protein export</keyword>
<evidence type="ECO:0000313" key="10">
    <source>
        <dbReference type="Proteomes" id="UP000469523"/>
    </source>
</evidence>
<protein>
    <recommendedName>
        <fullName evidence="8">Flagellar assembly protein FliH/Type III secretion system HrpE domain-containing protein</fullName>
    </recommendedName>
</protein>
<evidence type="ECO:0000256" key="1">
    <source>
        <dbReference type="ARBA" id="ARBA00003041"/>
    </source>
</evidence>
<dbReference type="RefSeq" id="WP_154438174.1">
    <property type="nucleotide sequence ID" value="NZ_JAHLPJ010000001.1"/>
</dbReference>